<keyword evidence="2" id="KW-0812">Transmembrane</keyword>
<feature type="transmembrane region" description="Helical" evidence="2">
    <location>
        <begin position="87"/>
        <end position="105"/>
    </location>
</feature>
<dbReference type="EMBL" id="JAGFBM010000006">
    <property type="protein sequence ID" value="MBO3085280.1"/>
    <property type="molecule type" value="Genomic_DNA"/>
</dbReference>
<evidence type="ECO:0000313" key="3">
    <source>
        <dbReference type="EMBL" id="MBO3085280.1"/>
    </source>
</evidence>
<name>A0ABS3SJY3_9CELL</name>
<reference evidence="3 4" key="1">
    <citation type="submission" date="2021-03" db="EMBL/GenBank/DDBJ databases">
        <title>novel species in genus Cellulomonas.</title>
        <authorList>
            <person name="Zhang G."/>
        </authorList>
    </citation>
    <scope>NUCLEOTIDE SEQUENCE [LARGE SCALE GENOMIC DNA]</scope>
    <source>
        <strain evidence="4">zg-ZUI188</strain>
    </source>
</reference>
<dbReference type="RefSeq" id="WP_208210497.1">
    <property type="nucleotide sequence ID" value="NZ_CP074404.1"/>
</dbReference>
<proteinExistence type="predicted"/>
<protein>
    <submittedName>
        <fullName evidence="3">Uncharacterized protein</fullName>
    </submittedName>
</protein>
<evidence type="ECO:0000313" key="4">
    <source>
        <dbReference type="Proteomes" id="UP000678317"/>
    </source>
</evidence>
<keyword evidence="2" id="KW-0472">Membrane</keyword>
<feature type="transmembrane region" description="Helical" evidence="2">
    <location>
        <begin position="63"/>
        <end position="81"/>
    </location>
</feature>
<organism evidence="3 4">
    <name type="scientific">Cellulomonas fengjieae</name>
    <dbReference type="NCBI Taxonomy" id="2819978"/>
    <lineage>
        <taxon>Bacteria</taxon>
        <taxon>Bacillati</taxon>
        <taxon>Actinomycetota</taxon>
        <taxon>Actinomycetes</taxon>
        <taxon>Micrococcales</taxon>
        <taxon>Cellulomonadaceae</taxon>
        <taxon>Cellulomonas</taxon>
    </lineage>
</organism>
<feature type="transmembrane region" description="Helical" evidence="2">
    <location>
        <begin position="125"/>
        <end position="145"/>
    </location>
</feature>
<evidence type="ECO:0000256" key="2">
    <source>
        <dbReference type="SAM" id="Phobius"/>
    </source>
</evidence>
<keyword evidence="4" id="KW-1185">Reference proteome</keyword>
<comment type="caution">
    <text evidence="3">The sequence shown here is derived from an EMBL/GenBank/DDBJ whole genome shotgun (WGS) entry which is preliminary data.</text>
</comment>
<gene>
    <name evidence="3" type="ORF">J4035_11585</name>
</gene>
<accession>A0ABS3SJY3</accession>
<dbReference type="Proteomes" id="UP000678317">
    <property type="component" value="Unassembled WGS sequence"/>
</dbReference>
<sequence length="209" mass="22065">MKFNPPPNWPAPPEGFRPEPGWAPDPSLPAPPPGWELWVEDDVALPGETTDATRHYKQATTTFLVGVAFFLAGSISTIVTANSKSGFYWWGGMVIGLIGLARAFAAYRSARKEGAPSLSGLAKGVVIVGLVLVLGTGIGAATSFISTASITTGTGSCWIVDEDGMAEAVSCDSDYQFKAISEVSSADECPQDLYLEADDEDGILCLEEK</sequence>
<keyword evidence="2" id="KW-1133">Transmembrane helix</keyword>
<evidence type="ECO:0000256" key="1">
    <source>
        <dbReference type="SAM" id="MobiDB-lite"/>
    </source>
</evidence>
<feature type="region of interest" description="Disordered" evidence="1">
    <location>
        <begin position="1"/>
        <end position="27"/>
    </location>
</feature>